<accession>A0A1B1YSP3</accession>
<dbReference type="PROSITE" id="PS01042">
    <property type="entry name" value="HOMOSER_DHGENASE"/>
    <property type="match status" value="1"/>
</dbReference>
<evidence type="ECO:0000256" key="3">
    <source>
        <dbReference type="ARBA" id="ARBA00006753"/>
    </source>
</evidence>
<evidence type="ECO:0000256" key="7">
    <source>
        <dbReference type="ARBA" id="ARBA00022697"/>
    </source>
</evidence>
<dbReference type="KEGG" id="gbi:PG2T_05870"/>
<dbReference type="PANTHER" id="PTHR43331">
    <property type="entry name" value="HOMOSERINE DEHYDROGENASE"/>
    <property type="match status" value="1"/>
</dbReference>
<dbReference type="InterPro" id="IPR036291">
    <property type="entry name" value="NAD(P)-bd_dom_sf"/>
</dbReference>
<organism evidence="16 17">
    <name type="scientific">Immundisolibacter cernigliae</name>
    <dbReference type="NCBI Taxonomy" id="1810504"/>
    <lineage>
        <taxon>Bacteria</taxon>
        <taxon>Pseudomonadati</taxon>
        <taxon>Pseudomonadota</taxon>
        <taxon>Gammaproteobacteria</taxon>
        <taxon>Immundisolibacterales</taxon>
        <taxon>Immundisolibacteraceae</taxon>
        <taxon>Immundisolibacter</taxon>
    </lineage>
</organism>
<dbReference type="FunFam" id="3.30.70.260:FF:000030">
    <property type="entry name" value="Homoserine dehydrogenase"/>
    <property type="match status" value="1"/>
</dbReference>
<dbReference type="Pfam" id="PF00742">
    <property type="entry name" value="Homoserine_dh"/>
    <property type="match status" value="1"/>
</dbReference>
<dbReference type="InterPro" id="IPR001342">
    <property type="entry name" value="HDH_cat"/>
</dbReference>
<gene>
    <name evidence="16" type="ORF">PG2T_05870</name>
</gene>
<protein>
    <recommendedName>
        <fullName evidence="5">Homoserine dehydrogenase</fullName>
        <ecNumber evidence="4">1.1.1.3</ecNumber>
    </recommendedName>
</protein>
<dbReference type="PIRSF" id="PIRSF000098">
    <property type="entry name" value="Homoser_dehydrog"/>
    <property type="match status" value="1"/>
</dbReference>
<feature type="domain" description="ACT" evidence="15">
    <location>
        <begin position="355"/>
        <end position="435"/>
    </location>
</feature>
<keyword evidence="10" id="KW-0486">Methionine biosynthesis</keyword>
<keyword evidence="8 13" id="KW-0521">NADP</keyword>
<dbReference type="RefSeq" id="WP_068803391.1">
    <property type="nucleotide sequence ID" value="NZ_CP014671.1"/>
</dbReference>
<dbReference type="Gene3D" id="3.30.360.10">
    <property type="entry name" value="Dihydrodipicolinate Reductase, domain 2"/>
    <property type="match status" value="1"/>
</dbReference>
<evidence type="ECO:0000256" key="11">
    <source>
        <dbReference type="ARBA" id="ARBA00049031"/>
    </source>
</evidence>
<evidence type="ECO:0000256" key="2">
    <source>
        <dbReference type="ARBA" id="ARBA00005062"/>
    </source>
</evidence>
<keyword evidence="17" id="KW-1185">Reference proteome</keyword>
<dbReference type="SUPFAM" id="SSF51735">
    <property type="entry name" value="NAD(P)-binding Rossmann-fold domains"/>
    <property type="match status" value="1"/>
</dbReference>
<evidence type="ECO:0000256" key="6">
    <source>
        <dbReference type="ARBA" id="ARBA00022605"/>
    </source>
</evidence>
<evidence type="ECO:0000256" key="5">
    <source>
        <dbReference type="ARBA" id="ARBA00013376"/>
    </source>
</evidence>
<dbReference type="GO" id="GO:0004412">
    <property type="term" value="F:homoserine dehydrogenase activity"/>
    <property type="evidence" value="ECO:0007669"/>
    <property type="project" value="UniProtKB-EC"/>
</dbReference>
<dbReference type="PROSITE" id="PS51671">
    <property type="entry name" value="ACT"/>
    <property type="match status" value="1"/>
</dbReference>
<evidence type="ECO:0000256" key="4">
    <source>
        <dbReference type="ARBA" id="ARBA00013213"/>
    </source>
</evidence>
<evidence type="ECO:0000256" key="12">
    <source>
        <dbReference type="PIRSR" id="PIRSR000098-1"/>
    </source>
</evidence>
<dbReference type="CDD" id="cd04881">
    <property type="entry name" value="ACT_HSDH-Hom"/>
    <property type="match status" value="1"/>
</dbReference>
<evidence type="ECO:0000313" key="17">
    <source>
        <dbReference type="Proteomes" id="UP000092952"/>
    </source>
</evidence>
<feature type="binding site" evidence="13">
    <location>
        <position position="105"/>
    </location>
    <ligand>
        <name>NADPH</name>
        <dbReference type="ChEBI" id="CHEBI:57783"/>
    </ligand>
</feature>
<dbReference type="UniPathway" id="UPA00051">
    <property type="reaction ID" value="UER00465"/>
</dbReference>
<dbReference type="EMBL" id="CP014671">
    <property type="protein sequence ID" value="ANX03766.1"/>
    <property type="molecule type" value="Genomic_DNA"/>
</dbReference>
<feature type="binding site" evidence="13">
    <location>
        <position position="190"/>
    </location>
    <ligand>
        <name>L-homoserine</name>
        <dbReference type="ChEBI" id="CHEBI:57476"/>
    </ligand>
</feature>
<dbReference type="GO" id="GO:0009088">
    <property type="term" value="P:threonine biosynthetic process"/>
    <property type="evidence" value="ECO:0007669"/>
    <property type="project" value="UniProtKB-UniPathway"/>
</dbReference>
<comment type="catalytic activity">
    <reaction evidence="11">
        <text>L-homoserine + NAD(+) = L-aspartate 4-semialdehyde + NADH + H(+)</text>
        <dbReference type="Rhea" id="RHEA:15757"/>
        <dbReference type="ChEBI" id="CHEBI:15378"/>
        <dbReference type="ChEBI" id="CHEBI:57476"/>
        <dbReference type="ChEBI" id="CHEBI:57540"/>
        <dbReference type="ChEBI" id="CHEBI:57945"/>
        <dbReference type="ChEBI" id="CHEBI:537519"/>
        <dbReference type="EC" id="1.1.1.3"/>
    </reaction>
    <physiologicalReaction direction="right-to-left" evidence="11">
        <dbReference type="Rhea" id="RHEA:15759"/>
    </physiologicalReaction>
</comment>
<dbReference type="Gene3D" id="3.40.50.720">
    <property type="entry name" value="NAD(P)-binding Rossmann-like Domain"/>
    <property type="match status" value="1"/>
</dbReference>
<keyword evidence="9" id="KW-0560">Oxidoreductase</keyword>
<dbReference type="InterPro" id="IPR002912">
    <property type="entry name" value="ACT_dom"/>
</dbReference>
<dbReference type="AlphaFoldDB" id="A0A1B1YSP3"/>
<comment type="pathway">
    <text evidence="1">Amino-acid biosynthesis; L-threonine biosynthesis; L-threonine from L-aspartate: step 3/5.</text>
</comment>
<dbReference type="Pfam" id="PF01842">
    <property type="entry name" value="ACT"/>
    <property type="match status" value="1"/>
</dbReference>
<keyword evidence="6" id="KW-0028">Amino-acid biosynthesis</keyword>
<dbReference type="InterPro" id="IPR016204">
    <property type="entry name" value="HDH"/>
</dbReference>
<dbReference type="Pfam" id="PF03447">
    <property type="entry name" value="NAD_binding_3"/>
    <property type="match status" value="1"/>
</dbReference>
<comment type="pathway">
    <text evidence="2">Amino-acid biosynthesis; L-methionine biosynthesis via de novo pathway; L-homoserine from L-aspartate: step 3/3.</text>
</comment>
<evidence type="ECO:0000256" key="9">
    <source>
        <dbReference type="ARBA" id="ARBA00023002"/>
    </source>
</evidence>
<feature type="active site" description="Proton donor" evidence="12">
    <location>
        <position position="205"/>
    </location>
</feature>
<proteinExistence type="inferred from homology"/>
<dbReference type="OrthoDB" id="9808167at2"/>
<evidence type="ECO:0000256" key="1">
    <source>
        <dbReference type="ARBA" id="ARBA00005056"/>
    </source>
</evidence>
<evidence type="ECO:0000256" key="8">
    <source>
        <dbReference type="ARBA" id="ARBA00022857"/>
    </source>
</evidence>
<evidence type="ECO:0000256" key="13">
    <source>
        <dbReference type="PIRSR" id="PIRSR000098-2"/>
    </source>
</evidence>
<dbReference type="InParanoid" id="A0A1B1YSP3"/>
<name>A0A1B1YSP3_9GAMM</name>
<dbReference type="PANTHER" id="PTHR43331:SF1">
    <property type="entry name" value="HOMOSERINE DEHYDROGENASE"/>
    <property type="match status" value="1"/>
</dbReference>
<dbReference type="EC" id="1.1.1.3" evidence="4"/>
<evidence type="ECO:0000256" key="10">
    <source>
        <dbReference type="ARBA" id="ARBA00023167"/>
    </source>
</evidence>
<evidence type="ECO:0000313" key="16">
    <source>
        <dbReference type="EMBL" id="ANX03766.1"/>
    </source>
</evidence>
<dbReference type="Proteomes" id="UP000092952">
    <property type="component" value="Chromosome"/>
</dbReference>
<dbReference type="NCBIfam" id="NF004976">
    <property type="entry name" value="PRK06349.1"/>
    <property type="match status" value="1"/>
</dbReference>
<dbReference type="FunFam" id="3.30.360.10:FF:000005">
    <property type="entry name" value="Homoserine dehydrogenase"/>
    <property type="match status" value="1"/>
</dbReference>
<dbReference type="STRING" id="1810504.PG2T_05870"/>
<dbReference type="SUPFAM" id="SSF55021">
    <property type="entry name" value="ACT-like"/>
    <property type="match status" value="1"/>
</dbReference>
<evidence type="ECO:0000259" key="15">
    <source>
        <dbReference type="PROSITE" id="PS51671"/>
    </source>
</evidence>
<evidence type="ECO:0000256" key="14">
    <source>
        <dbReference type="RuleBase" id="RU004171"/>
    </source>
</evidence>
<dbReference type="InterPro" id="IPR005106">
    <property type="entry name" value="Asp/hSer_DH_NAD-bd"/>
</dbReference>
<dbReference type="SUPFAM" id="SSF55347">
    <property type="entry name" value="Glyceraldehyde-3-phosphate dehydrogenase-like, C-terminal domain"/>
    <property type="match status" value="1"/>
</dbReference>
<dbReference type="UniPathway" id="UPA00050">
    <property type="reaction ID" value="UER00063"/>
</dbReference>
<feature type="binding site" evidence="13">
    <location>
        <begin position="9"/>
        <end position="16"/>
    </location>
    <ligand>
        <name>NADP(+)</name>
        <dbReference type="ChEBI" id="CHEBI:58349"/>
    </ligand>
</feature>
<dbReference type="GO" id="GO:0009086">
    <property type="term" value="P:methionine biosynthetic process"/>
    <property type="evidence" value="ECO:0007669"/>
    <property type="project" value="UniProtKB-KW"/>
</dbReference>
<sequence length="437" mass="46406">MNAVRIGLLGLGTVGGGTLELLARNGDEIARRAGRPIRVTHASVRDAGRPRGPQAANVQLLADPFELVHHPQIDIVAELIGGIEPARALVLAAINAGKHVVTANKALIAHHGNEIFEAARRAGVAVGFEAAVAGGIPIIKTLREGLAGNRIQGLAGIINGTSNYILTQMRDAGLDFATALADAQRLGYAEADPSFDIDGVDAAHKLSILAAIAFGMPLCFDQVHVEGIRGLSAMDVDYAGQLGYRLKLLGIARRTERGVQLRVHPTLLPQRHLLAQVDGVINAVLVDSDALGQSLYYGAGAGAGPTASAVVADLIDIARALTIDPEHRVPYLAFHHDRLQALPILPIDAVETAFYLRLTALDRPGVLADVTRILADQHISIEAILQKEPPPGESHVAVILLTHTVRERAVREAIARIEALPSIDGRVVSLRLDHLEH</sequence>
<reference evidence="17" key="1">
    <citation type="submission" date="2016-03" db="EMBL/GenBank/DDBJ databases">
        <title>Complete genome sequence of Solimmundus cernigliae, representing a novel lineage of polycyclic aromatic hydrocarbon degraders within the Gammaproteobacteria.</title>
        <authorList>
            <person name="Singleton D.R."/>
            <person name="Dickey A.N."/>
            <person name="Scholl E.H."/>
            <person name="Wright F.A."/>
            <person name="Aitken M.D."/>
        </authorList>
    </citation>
    <scope>NUCLEOTIDE SEQUENCE [LARGE SCALE GENOMIC DNA]</scope>
    <source>
        <strain evidence="17">TR3.2</strain>
    </source>
</reference>
<dbReference type="GO" id="GO:0050661">
    <property type="term" value="F:NADP binding"/>
    <property type="evidence" value="ECO:0007669"/>
    <property type="project" value="InterPro"/>
</dbReference>
<dbReference type="InterPro" id="IPR045865">
    <property type="entry name" value="ACT-like_dom_sf"/>
</dbReference>
<comment type="similarity">
    <text evidence="3 14">Belongs to the homoserine dehydrogenase family.</text>
</comment>
<keyword evidence="7" id="KW-0791">Threonine biosynthesis</keyword>
<dbReference type="InterPro" id="IPR019811">
    <property type="entry name" value="HDH_CS"/>
</dbReference>
<dbReference type="Gene3D" id="3.30.70.260">
    <property type="match status" value="1"/>
</dbReference>